<organism evidence="2 3">
    <name type="scientific">Actibacterium lipolyticum</name>
    <dbReference type="NCBI Taxonomy" id="1524263"/>
    <lineage>
        <taxon>Bacteria</taxon>
        <taxon>Pseudomonadati</taxon>
        <taxon>Pseudomonadota</taxon>
        <taxon>Alphaproteobacteria</taxon>
        <taxon>Rhodobacterales</taxon>
        <taxon>Roseobacteraceae</taxon>
        <taxon>Actibacterium</taxon>
    </lineage>
</organism>
<evidence type="ECO:0000313" key="2">
    <source>
        <dbReference type="EMBL" id="SMX41449.1"/>
    </source>
</evidence>
<accession>A0A238KF47</accession>
<evidence type="ECO:0000256" key="1">
    <source>
        <dbReference type="SAM" id="SignalP"/>
    </source>
</evidence>
<feature type="chain" id="PRO_5012986201" evidence="1">
    <location>
        <begin position="19"/>
        <end position="181"/>
    </location>
</feature>
<protein>
    <submittedName>
        <fullName evidence="2">Uncharacterized protein</fullName>
    </submittedName>
</protein>
<dbReference type="Proteomes" id="UP000202922">
    <property type="component" value="Unassembled WGS sequence"/>
</dbReference>
<name>A0A238KF47_9RHOB</name>
<evidence type="ECO:0000313" key="3">
    <source>
        <dbReference type="Proteomes" id="UP000202922"/>
    </source>
</evidence>
<dbReference type="EMBL" id="FXYE01000002">
    <property type="protein sequence ID" value="SMX41449.1"/>
    <property type="molecule type" value="Genomic_DNA"/>
</dbReference>
<feature type="signal peptide" evidence="1">
    <location>
        <begin position="1"/>
        <end position="18"/>
    </location>
</feature>
<dbReference type="OrthoDB" id="1524152at2"/>
<sequence length="181" mass="18913">MKLGFALLLTMTALPVSAQHSHTAHGGSPAPAAVAQPVPTEPGQSAFAALAEIVGLLRADPATDWSRADIPALREHLVDMELVTTQAKVDTVPTEGGARFVITGIGREIEAIQAMAIAHPPFAEAEMPLKIDATPTDNGAEWVVTGDQDLILALGFHGLMTIGAHHQEHHLAIATGNAPHN</sequence>
<dbReference type="RefSeq" id="WP_093968484.1">
    <property type="nucleotide sequence ID" value="NZ_FXYE01000002.1"/>
</dbReference>
<gene>
    <name evidence="2" type="ORF">COL8621_01757</name>
</gene>
<keyword evidence="1" id="KW-0732">Signal</keyword>
<proteinExistence type="predicted"/>
<dbReference type="AlphaFoldDB" id="A0A238KF47"/>
<keyword evidence="3" id="KW-1185">Reference proteome</keyword>
<reference evidence="3" key="1">
    <citation type="submission" date="2017-05" db="EMBL/GenBank/DDBJ databases">
        <authorList>
            <person name="Rodrigo-Torres L."/>
            <person name="Arahal R. D."/>
            <person name="Lucena T."/>
        </authorList>
    </citation>
    <scope>NUCLEOTIDE SEQUENCE [LARGE SCALE GENOMIC DNA]</scope>
    <source>
        <strain evidence="3">CECT 8621</strain>
    </source>
</reference>